<sequence length="342" mass="38062">MRSQTISNSTTTSPLRGQTTASVGAGRLSKTEKASSVNKVSSANMLSQHALSRLKERPRLIAELADTHRSVNGLMLAVEQLKKIARSAVEIKRLVSMGAETTADLNSVDIHKREIMNAVNSQHFGRHIIDSSFAPVTTNIAEIDFYVPGLDLVRERLTNELVTLYINNKMIPLAFDRVESDQGLFEQFSVMFSLGQMRLRRDDENGLIIAMPDHMWRKWDLNIFISGQGGRYPEGNPITVSALTRYPTVEMITMLDIRANDALDAIERVIARVNEMHSHALEILNSQSHLADKLIGYCHKASDDLGQNIKALFATNGTSALKAIQKHYVGPNRENVVSLIKK</sequence>
<dbReference type="AlphaFoldDB" id="A0A2J8I7A5"/>
<name>A0A2J8I7A5_VIBDI</name>
<evidence type="ECO:0000256" key="1">
    <source>
        <dbReference type="SAM" id="MobiDB-lite"/>
    </source>
</evidence>
<evidence type="ECO:0008006" key="4">
    <source>
        <dbReference type="Google" id="ProtNLM"/>
    </source>
</evidence>
<organism evidence="2 3">
    <name type="scientific">Vibrio diazotrophicus</name>
    <dbReference type="NCBI Taxonomy" id="685"/>
    <lineage>
        <taxon>Bacteria</taxon>
        <taxon>Pseudomonadati</taxon>
        <taxon>Pseudomonadota</taxon>
        <taxon>Gammaproteobacteria</taxon>
        <taxon>Vibrionales</taxon>
        <taxon>Vibrionaceae</taxon>
        <taxon>Vibrio</taxon>
    </lineage>
</organism>
<proteinExistence type="predicted"/>
<accession>A0A2J8I7A5</accession>
<comment type="caution">
    <text evidence="2">The sequence shown here is derived from an EMBL/GenBank/DDBJ whole genome shotgun (WGS) entry which is preliminary data.</text>
</comment>
<dbReference type="EMBL" id="POSK01000002">
    <property type="protein sequence ID" value="PNI06403.1"/>
    <property type="molecule type" value="Genomic_DNA"/>
</dbReference>
<reference evidence="2 3" key="1">
    <citation type="submission" date="2018-01" db="EMBL/GenBank/DDBJ databases">
        <title>Draft genome sequences of six Vibrio diazotrophicus strains isolated from deep-sea sediments of the Baltic Sea.</title>
        <authorList>
            <person name="Castillo D."/>
            <person name="Vandieken V."/>
            <person name="Chiang O."/>
            <person name="Middelboe M."/>
        </authorList>
    </citation>
    <scope>NUCLEOTIDE SEQUENCE [LARGE SCALE GENOMIC DNA]</scope>
    <source>
        <strain evidence="2 3">60.27F</strain>
    </source>
</reference>
<protein>
    <recommendedName>
        <fullName evidence="4">Flagellin</fullName>
    </recommendedName>
</protein>
<feature type="region of interest" description="Disordered" evidence="1">
    <location>
        <begin position="1"/>
        <end position="42"/>
    </location>
</feature>
<dbReference type="Proteomes" id="UP000236449">
    <property type="component" value="Unassembled WGS sequence"/>
</dbReference>
<evidence type="ECO:0000313" key="2">
    <source>
        <dbReference type="EMBL" id="PNI06403.1"/>
    </source>
</evidence>
<feature type="compositionally biased region" description="Polar residues" evidence="1">
    <location>
        <begin position="1"/>
        <end position="22"/>
    </location>
</feature>
<evidence type="ECO:0000313" key="3">
    <source>
        <dbReference type="Proteomes" id="UP000236449"/>
    </source>
</evidence>
<dbReference type="RefSeq" id="WP_102965595.1">
    <property type="nucleotide sequence ID" value="NZ_POSK01000002.1"/>
</dbReference>
<gene>
    <name evidence="2" type="ORF">C1N32_05265</name>
</gene>
<dbReference type="OrthoDB" id="5875527at2"/>